<accession>A0A5R9DRJ9</accession>
<name>A0A5R9DRJ9_9ACTN</name>
<dbReference type="EMBL" id="VAWE01000003">
    <property type="protein sequence ID" value="TLQ39028.1"/>
    <property type="molecule type" value="Genomic_DNA"/>
</dbReference>
<evidence type="ECO:0000313" key="1">
    <source>
        <dbReference type="EMBL" id="TLQ39028.1"/>
    </source>
</evidence>
<proteinExistence type="predicted"/>
<keyword evidence="2" id="KW-1185">Reference proteome</keyword>
<comment type="caution">
    <text evidence="1">The sequence shown here is derived from an EMBL/GenBank/DDBJ whole genome shotgun (WGS) entry which is preliminary data.</text>
</comment>
<sequence length="161" mass="17930">MSAAVYFWEEYAFLDDQQARRQLEVVTSPDATGYIDEQISEVRKLREGAGLPPSGPAPAGVTFTTSVEAVRVTSVDVPGLPLGDVVQVWMHYDRYATGPDGGADDNPLKDETDDLFLKWQDGAWKLTNEPDVVKRGSFPVAYFPESPHAWRDGWKQVKRAD</sequence>
<dbReference type="OrthoDB" id="3391176at2"/>
<evidence type="ECO:0000313" key="2">
    <source>
        <dbReference type="Proteomes" id="UP000305921"/>
    </source>
</evidence>
<reference evidence="1 2" key="1">
    <citation type="submission" date="2019-05" db="EMBL/GenBank/DDBJ databases">
        <title>Streptomyces marianii sp. nov., a novel marine actinomycete from southern coast of India.</title>
        <authorList>
            <person name="Iniyan A.M."/>
            <person name="Wink J."/>
            <person name="Ramprasad E."/>
            <person name="Ramana C.V."/>
            <person name="Bunk B."/>
            <person name="Sproer C."/>
            <person name="Joseph F.-J.R.S."/>
            <person name="Vincent S.G.P."/>
        </authorList>
    </citation>
    <scope>NUCLEOTIDE SEQUENCE [LARGE SCALE GENOMIC DNA]</scope>
    <source>
        <strain evidence="1 2">ICN19</strain>
    </source>
</reference>
<dbReference type="Proteomes" id="UP000305921">
    <property type="component" value="Unassembled WGS sequence"/>
</dbReference>
<protein>
    <submittedName>
        <fullName evidence="1">Uncharacterized protein</fullName>
    </submittedName>
</protein>
<organism evidence="1 2">
    <name type="scientific">Streptomyces marianii</name>
    <dbReference type="NCBI Taxonomy" id="1817406"/>
    <lineage>
        <taxon>Bacteria</taxon>
        <taxon>Bacillati</taxon>
        <taxon>Actinomycetota</taxon>
        <taxon>Actinomycetes</taxon>
        <taxon>Kitasatosporales</taxon>
        <taxon>Streptomycetaceae</taxon>
        <taxon>Streptomyces</taxon>
    </lineage>
</organism>
<gene>
    <name evidence="1" type="ORF">FEF34_40115</name>
</gene>
<dbReference type="AlphaFoldDB" id="A0A5R9DRJ9"/>